<dbReference type="Pfam" id="PF00481">
    <property type="entry name" value="PP2C"/>
    <property type="match status" value="1"/>
</dbReference>
<proteinExistence type="inferred from homology"/>
<keyword evidence="2 4" id="KW-0378">Hydrolase</keyword>
<dbReference type="InterPro" id="IPR000222">
    <property type="entry name" value="PP2C_BS"/>
</dbReference>
<keyword evidence="8" id="KW-1185">Reference proteome</keyword>
<evidence type="ECO:0000256" key="1">
    <source>
        <dbReference type="ARBA" id="ARBA00022723"/>
    </source>
</evidence>
<evidence type="ECO:0000313" key="8">
    <source>
        <dbReference type="Proteomes" id="UP000318571"/>
    </source>
</evidence>
<dbReference type="CDD" id="cd00143">
    <property type="entry name" value="PP2Cc"/>
    <property type="match status" value="1"/>
</dbReference>
<evidence type="ECO:0000313" key="7">
    <source>
        <dbReference type="EMBL" id="TRY76263.1"/>
    </source>
</evidence>
<evidence type="ECO:0000256" key="3">
    <source>
        <dbReference type="ARBA" id="ARBA00022912"/>
    </source>
</evidence>
<sequence>MLAKMLKRKVSRSVMEAPDPSALNVGGTPLAPVLEQITESETKTKTENGEVHVKVEIRSPVDPDVQYQYQRPDLLQGYSEADWKDFASHFKRPVVGPRAPLPAEIGYAEAMNAGKSKLNEDQATVHEGQLKGMNGVIIPYLYVGVFDGHGGAGAAVKVSKDLHGILHEGLEDVLPYMVSVNKPCPNVEVEELSSSSDDDNDDDEEEDEFVEMKMTLDELICGSLESSFWAMDRLILNDKAKYKITGGTTAVVALFICGKLYVANAGDSRAALYLPGHSTLHPMSRDHTPFSDRQRIQHIAYQRPELTRHPKTKEKLYNRHLLSRKVTKDDIGSTVMYKDFYMSGWSCRDVSSDDVHLLPIISGKHIKTSFGKRQRLQGFHSR</sequence>
<dbReference type="GO" id="GO:0005739">
    <property type="term" value="C:mitochondrion"/>
    <property type="evidence" value="ECO:0007669"/>
    <property type="project" value="TreeGrafter"/>
</dbReference>
<evidence type="ECO:0000256" key="2">
    <source>
        <dbReference type="ARBA" id="ARBA00022801"/>
    </source>
</evidence>
<dbReference type="GO" id="GO:0046872">
    <property type="term" value="F:metal ion binding"/>
    <property type="evidence" value="ECO:0007669"/>
    <property type="project" value="UniProtKB-KW"/>
</dbReference>
<comment type="caution">
    <text evidence="7">The sequence shown here is derived from an EMBL/GenBank/DDBJ whole genome shotgun (WGS) entry which is preliminary data.</text>
</comment>
<dbReference type="PROSITE" id="PS51746">
    <property type="entry name" value="PPM_2"/>
    <property type="match status" value="1"/>
</dbReference>
<dbReference type="EMBL" id="VCGU01000004">
    <property type="protein sequence ID" value="TRY76263.1"/>
    <property type="molecule type" value="Genomic_DNA"/>
</dbReference>
<feature type="region of interest" description="Disordered" evidence="5">
    <location>
        <begin position="188"/>
        <end position="207"/>
    </location>
</feature>
<keyword evidence="1" id="KW-0479">Metal-binding</keyword>
<protein>
    <recommendedName>
        <fullName evidence="6">PPM-type phosphatase domain-containing protein</fullName>
    </recommendedName>
</protein>
<dbReference type="GO" id="GO:0004741">
    <property type="term" value="F:[pyruvate dehydrogenase (acetyl-transferring)]-phosphatase activity"/>
    <property type="evidence" value="ECO:0007669"/>
    <property type="project" value="TreeGrafter"/>
</dbReference>
<evidence type="ECO:0000259" key="6">
    <source>
        <dbReference type="PROSITE" id="PS51746"/>
    </source>
</evidence>
<dbReference type="AlphaFoldDB" id="A0A553PF20"/>
<dbReference type="SUPFAM" id="SSF81606">
    <property type="entry name" value="PP2C-like"/>
    <property type="match status" value="1"/>
</dbReference>
<evidence type="ECO:0000256" key="4">
    <source>
        <dbReference type="RuleBase" id="RU003465"/>
    </source>
</evidence>
<name>A0A553PF20_TIGCA</name>
<dbReference type="PROSITE" id="PS01032">
    <property type="entry name" value="PPM_1"/>
    <property type="match status" value="1"/>
</dbReference>
<reference evidence="7 8" key="1">
    <citation type="journal article" date="2018" name="Nat. Ecol. Evol.">
        <title>Genomic signatures of mitonuclear coevolution across populations of Tigriopus californicus.</title>
        <authorList>
            <person name="Barreto F.S."/>
            <person name="Watson E.T."/>
            <person name="Lima T.G."/>
            <person name="Willett C.S."/>
            <person name="Edmands S."/>
            <person name="Li W."/>
            <person name="Burton R.S."/>
        </authorList>
    </citation>
    <scope>NUCLEOTIDE SEQUENCE [LARGE SCALE GENOMIC DNA]</scope>
    <source>
        <strain evidence="7 8">San Diego</strain>
    </source>
</reference>
<dbReference type="Gene3D" id="3.60.40.10">
    <property type="entry name" value="PPM-type phosphatase domain"/>
    <property type="match status" value="1"/>
</dbReference>
<dbReference type="PANTHER" id="PTHR13832">
    <property type="entry name" value="PROTEIN PHOSPHATASE 2C"/>
    <property type="match status" value="1"/>
</dbReference>
<dbReference type="InterPro" id="IPR001932">
    <property type="entry name" value="PPM-type_phosphatase-like_dom"/>
</dbReference>
<accession>A0A553PF20</accession>
<keyword evidence="3 4" id="KW-0904">Protein phosphatase</keyword>
<comment type="similarity">
    <text evidence="4">Belongs to the PP2C family.</text>
</comment>
<evidence type="ECO:0000256" key="5">
    <source>
        <dbReference type="SAM" id="MobiDB-lite"/>
    </source>
</evidence>
<gene>
    <name evidence="7" type="ORF">TCAL_02675</name>
</gene>
<dbReference type="InterPro" id="IPR036457">
    <property type="entry name" value="PPM-type-like_dom_sf"/>
</dbReference>
<dbReference type="PANTHER" id="PTHR13832:SF354">
    <property type="entry name" value="GM14138P"/>
    <property type="match status" value="1"/>
</dbReference>
<dbReference type="SMART" id="SM00332">
    <property type="entry name" value="PP2Cc"/>
    <property type="match status" value="1"/>
</dbReference>
<organism evidence="7 8">
    <name type="scientific">Tigriopus californicus</name>
    <name type="common">Marine copepod</name>
    <dbReference type="NCBI Taxonomy" id="6832"/>
    <lineage>
        <taxon>Eukaryota</taxon>
        <taxon>Metazoa</taxon>
        <taxon>Ecdysozoa</taxon>
        <taxon>Arthropoda</taxon>
        <taxon>Crustacea</taxon>
        <taxon>Multicrustacea</taxon>
        <taxon>Hexanauplia</taxon>
        <taxon>Copepoda</taxon>
        <taxon>Harpacticoida</taxon>
        <taxon>Harpacticidae</taxon>
        <taxon>Tigriopus</taxon>
    </lineage>
</organism>
<dbReference type="Proteomes" id="UP000318571">
    <property type="component" value="Chromosome 5"/>
</dbReference>
<dbReference type="InterPro" id="IPR015655">
    <property type="entry name" value="PP2C"/>
</dbReference>
<feature type="domain" description="PPM-type phosphatase" evidence="6">
    <location>
        <begin position="104"/>
        <end position="382"/>
    </location>
</feature>